<evidence type="ECO:0000256" key="3">
    <source>
        <dbReference type="ARBA" id="ARBA00023115"/>
    </source>
</evidence>
<evidence type="ECO:0000256" key="1">
    <source>
        <dbReference type="ARBA" id="ARBA00007867"/>
    </source>
</evidence>
<keyword evidence="3 4" id="KW-0620">Polyamine biosynthesis</keyword>
<dbReference type="EMBL" id="HBEW01003059">
    <property type="protein sequence ID" value="CAD8579892.1"/>
    <property type="molecule type" value="Transcribed_RNA"/>
</dbReference>
<evidence type="ECO:0000259" key="5">
    <source>
        <dbReference type="PROSITE" id="PS51006"/>
    </source>
</evidence>
<dbReference type="PROSITE" id="PS51006">
    <property type="entry name" value="PABS_2"/>
    <property type="match status" value="1"/>
</dbReference>
<gene>
    <name evidence="6" type="ORF">OMED0929_LOCUS2516</name>
</gene>
<dbReference type="PANTHER" id="PTHR43317:SF1">
    <property type="entry name" value="THERMOSPERMINE SYNTHASE ACAULIS5"/>
    <property type="match status" value="1"/>
</dbReference>
<dbReference type="GO" id="GO:0016740">
    <property type="term" value="F:transferase activity"/>
    <property type="evidence" value="ECO:0007669"/>
    <property type="project" value="UniProtKB-UniRule"/>
</dbReference>
<evidence type="ECO:0000256" key="4">
    <source>
        <dbReference type="PROSITE-ProRule" id="PRU00354"/>
    </source>
</evidence>
<dbReference type="GO" id="GO:0006596">
    <property type="term" value="P:polyamine biosynthetic process"/>
    <property type="evidence" value="ECO:0007669"/>
    <property type="project" value="UniProtKB-UniRule"/>
</dbReference>
<keyword evidence="2 4" id="KW-0808">Transferase</keyword>
<dbReference type="SUPFAM" id="SSF53335">
    <property type="entry name" value="S-adenosyl-L-methionine-dependent methyltransferases"/>
    <property type="match status" value="1"/>
</dbReference>
<dbReference type="InterPro" id="IPR029063">
    <property type="entry name" value="SAM-dependent_MTases_sf"/>
</dbReference>
<feature type="domain" description="PABS" evidence="5">
    <location>
        <begin position="154"/>
        <end position="301"/>
    </location>
</feature>
<comment type="similarity">
    <text evidence="1">Belongs to the spermidine/spermine synthase family.</text>
</comment>
<sequence length="378" mass="41176">MGARGGVARANVFDALEQRLAAAAERDDARRSERAYLDWPPEDERTVFRATSAVNGDVRIAAFGPFRSLRFNDVEQGLSYVVDEDGDARGVRADDGALPYEYLRVMTAVSIGLSSWRGVDLVREGGRLLYIGLGAGAAPAFAQRKFPMCDVCVVEIDPMIIDIVREHHGLDMDVVRAFSDDDSRGDGRLRVVLADCATMMRTCAPKSLDVIFMDAFDGDGEIPAHLIEDNFLRACAEALTDGGSLVLNMFNGVRGSPARDAVATFARTLARVIGPVCSFPVMESPVNVVLSATKRKQGERDRPSREEIARAAALVGEQSGFEWSPKRLVEGAFWVEVDDKKGGDMKEVIAGAPGILGKFRGRNGTIMPREFLVTLDDE</sequence>
<dbReference type="AlphaFoldDB" id="A0A7S0KH16"/>
<dbReference type="PANTHER" id="PTHR43317">
    <property type="entry name" value="THERMOSPERMINE SYNTHASE ACAULIS5"/>
    <property type="match status" value="1"/>
</dbReference>
<accession>A0A7S0KH16</accession>
<protein>
    <recommendedName>
        <fullName evidence="5">PABS domain-containing protein</fullName>
    </recommendedName>
</protein>
<organism evidence="6">
    <name type="scientific">Ostreococcus mediterraneus</name>
    <dbReference type="NCBI Taxonomy" id="1486918"/>
    <lineage>
        <taxon>Eukaryota</taxon>
        <taxon>Viridiplantae</taxon>
        <taxon>Chlorophyta</taxon>
        <taxon>Mamiellophyceae</taxon>
        <taxon>Mamiellales</taxon>
        <taxon>Bathycoccaceae</taxon>
        <taxon>Ostreococcus</taxon>
    </lineage>
</organism>
<evidence type="ECO:0000256" key="2">
    <source>
        <dbReference type="ARBA" id="ARBA00022679"/>
    </source>
</evidence>
<name>A0A7S0KH16_9CHLO</name>
<evidence type="ECO:0000313" key="6">
    <source>
        <dbReference type="EMBL" id="CAD8579892.1"/>
    </source>
</evidence>
<reference evidence="6" key="1">
    <citation type="submission" date="2021-01" db="EMBL/GenBank/DDBJ databases">
        <authorList>
            <person name="Corre E."/>
            <person name="Pelletier E."/>
            <person name="Niang G."/>
            <person name="Scheremetjew M."/>
            <person name="Finn R."/>
            <person name="Kale V."/>
            <person name="Holt S."/>
            <person name="Cochrane G."/>
            <person name="Meng A."/>
            <person name="Brown T."/>
            <person name="Cohen L."/>
        </authorList>
    </citation>
    <scope>NUCLEOTIDE SEQUENCE</scope>
    <source>
        <strain evidence="6">Clade-D-RCC2572</strain>
    </source>
</reference>
<dbReference type="CDD" id="cd02440">
    <property type="entry name" value="AdoMet_MTases"/>
    <property type="match status" value="1"/>
</dbReference>
<proteinExistence type="inferred from homology"/>
<feature type="active site" description="Proton acceptor" evidence="4">
    <location>
        <position position="214"/>
    </location>
</feature>
<dbReference type="Gene3D" id="3.40.50.150">
    <property type="entry name" value="Vaccinia Virus protein VP39"/>
    <property type="match status" value="1"/>
</dbReference>
<dbReference type="InterPro" id="IPR030374">
    <property type="entry name" value="PABS"/>
</dbReference>
<dbReference type="Pfam" id="PF01564">
    <property type="entry name" value="Spermine_synth"/>
    <property type="match status" value="1"/>
</dbReference>
<dbReference type="NCBIfam" id="NF037959">
    <property type="entry name" value="MFS_SpdSyn"/>
    <property type="match status" value="1"/>
</dbReference>